<evidence type="ECO:0000256" key="2">
    <source>
        <dbReference type="ARBA" id="ARBA00008821"/>
    </source>
</evidence>
<accession>A0ABV2UMF6</accession>
<comment type="subcellular location">
    <subcellularLocation>
        <location evidence="1">Membrane</location>
        <topology evidence="1">Multi-pass membrane protein</topology>
    </subcellularLocation>
</comment>
<keyword evidence="5 8" id="KW-1133">Transmembrane helix</keyword>
<sequence>MKGTQSPSPVRRILGVGWRLHGDGRAPRPGAAVMPDERLSWPRTVGLGAQHVVAMFGATFVFPVVMGLDPNLAIMMSGVSTVLFLLVVQGRIPSYLGTSASFVGAVAAIRAAGGTTSTVTGAILVAGLVLAAVGLIVHFAGPGLINKAFPPVVAGAVVLLIGLNLAPVVADIYWPQDQWVALATMCVVVVTSVLLRGFWSRLAVFVGLVFGYVLSWVLDRTAGPITAPGATGEVTLHLRVQLSEAASAPWFGLPTMHAPTFTASAALLVLPGVIALVAENTGHIKAVAEMTGSDLDPVLGRAILGDGLATAVSSAVGGAPTTTFAENIGVMAATRVYSTAAYWMAAATALLFGLCPKFGALVAATPGGVLGGITVVLYGMIGLLGAKIWIKSSVDFADPVNLVPIAAGAVLGIGGVSLEVTDTFSVSGIALGTLVTLFGYHVLAALRRPVAESAAESSGPTPVAQPGVAAPRTPAPTVRIAPAPVQEPAPVLLEPSPAPAVTAS</sequence>
<evidence type="ECO:0000256" key="8">
    <source>
        <dbReference type="SAM" id="Phobius"/>
    </source>
</evidence>
<feature type="transmembrane region" description="Helical" evidence="8">
    <location>
        <begin position="152"/>
        <end position="173"/>
    </location>
</feature>
<dbReference type="Pfam" id="PF00860">
    <property type="entry name" value="Xan_ur_permease"/>
    <property type="match status" value="1"/>
</dbReference>
<keyword evidence="6 8" id="KW-0472">Membrane</keyword>
<evidence type="ECO:0000256" key="6">
    <source>
        <dbReference type="ARBA" id="ARBA00023136"/>
    </source>
</evidence>
<feature type="transmembrane region" description="Helical" evidence="8">
    <location>
        <begin position="341"/>
        <end position="363"/>
    </location>
</feature>
<feature type="transmembrane region" description="Helical" evidence="8">
    <location>
        <begin position="402"/>
        <end position="418"/>
    </location>
</feature>
<feature type="transmembrane region" description="Helical" evidence="8">
    <location>
        <begin position="119"/>
        <end position="140"/>
    </location>
</feature>
<organism evidence="9 10">
    <name type="scientific">Streptomyces sp. 900116325</name>
    <dbReference type="NCBI Taxonomy" id="3154295"/>
    <lineage>
        <taxon>Bacteria</taxon>
        <taxon>Bacillati</taxon>
        <taxon>Actinomycetota</taxon>
        <taxon>Actinomycetes</taxon>
        <taxon>Kitasatosporales</taxon>
        <taxon>Streptomycetaceae</taxon>
        <taxon>Streptomyces</taxon>
    </lineage>
</organism>
<feature type="transmembrane region" description="Helical" evidence="8">
    <location>
        <begin position="95"/>
        <end position="113"/>
    </location>
</feature>
<comment type="similarity">
    <text evidence="2">Belongs to the nucleobase:cation symporter-2 (NCS2) (TC 2.A.40) family.</text>
</comment>
<evidence type="ECO:0000313" key="9">
    <source>
        <dbReference type="EMBL" id="MET8438299.1"/>
    </source>
</evidence>
<proteinExistence type="inferred from homology"/>
<feature type="transmembrane region" description="Helical" evidence="8">
    <location>
        <begin position="258"/>
        <end position="278"/>
    </location>
</feature>
<comment type="caution">
    <text evidence="9">The sequence shown here is derived from an EMBL/GenBank/DDBJ whole genome shotgun (WGS) entry which is preliminary data.</text>
</comment>
<feature type="transmembrane region" description="Helical" evidence="8">
    <location>
        <begin position="369"/>
        <end position="390"/>
    </location>
</feature>
<feature type="transmembrane region" description="Helical" evidence="8">
    <location>
        <begin position="72"/>
        <end position="88"/>
    </location>
</feature>
<keyword evidence="10" id="KW-1185">Reference proteome</keyword>
<keyword evidence="3" id="KW-0813">Transport</keyword>
<evidence type="ECO:0000256" key="3">
    <source>
        <dbReference type="ARBA" id="ARBA00022448"/>
    </source>
</evidence>
<feature type="region of interest" description="Disordered" evidence="7">
    <location>
        <begin position="455"/>
        <end position="481"/>
    </location>
</feature>
<dbReference type="PANTHER" id="PTHR42810">
    <property type="entry name" value="PURINE PERMEASE C1399.01C-RELATED"/>
    <property type="match status" value="1"/>
</dbReference>
<protein>
    <submittedName>
        <fullName evidence="9">Solute carrier family 23 protein</fullName>
    </submittedName>
</protein>
<dbReference type="EMBL" id="JBEXIP010000056">
    <property type="protein sequence ID" value="MET8438299.1"/>
    <property type="molecule type" value="Genomic_DNA"/>
</dbReference>
<dbReference type="InterPro" id="IPR006043">
    <property type="entry name" value="NCS2"/>
</dbReference>
<dbReference type="PANTHER" id="PTHR42810:SF4">
    <property type="entry name" value="URIC ACID TRANSPORTER UACT"/>
    <property type="match status" value="1"/>
</dbReference>
<feature type="transmembrane region" description="Helical" evidence="8">
    <location>
        <begin position="44"/>
        <end position="66"/>
    </location>
</feature>
<feature type="transmembrane region" description="Helical" evidence="8">
    <location>
        <begin position="179"/>
        <end position="195"/>
    </location>
</feature>
<gene>
    <name evidence="9" type="ORF">ABZV61_37380</name>
</gene>
<evidence type="ECO:0000313" key="10">
    <source>
        <dbReference type="Proteomes" id="UP001550044"/>
    </source>
</evidence>
<name>A0ABV2UMF6_9ACTN</name>
<evidence type="ECO:0000256" key="4">
    <source>
        <dbReference type="ARBA" id="ARBA00022692"/>
    </source>
</evidence>
<evidence type="ECO:0000256" key="7">
    <source>
        <dbReference type="SAM" id="MobiDB-lite"/>
    </source>
</evidence>
<evidence type="ECO:0000256" key="5">
    <source>
        <dbReference type="ARBA" id="ARBA00022989"/>
    </source>
</evidence>
<evidence type="ECO:0000256" key="1">
    <source>
        <dbReference type="ARBA" id="ARBA00004141"/>
    </source>
</evidence>
<feature type="transmembrane region" description="Helical" evidence="8">
    <location>
        <begin position="424"/>
        <end position="443"/>
    </location>
</feature>
<dbReference type="Proteomes" id="UP001550044">
    <property type="component" value="Unassembled WGS sequence"/>
</dbReference>
<reference evidence="9 10" key="1">
    <citation type="submission" date="2024-06" db="EMBL/GenBank/DDBJ databases">
        <title>The Natural Products Discovery Center: Release of the First 8490 Sequenced Strains for Exploring Actinobacteria Biosynthetic Diversity.</title>
        <authorList>
            <person name="Kalkreuter E."/>
            <person name="Kautsar S.A."/>
            <person name="Yang D."/>
            <person name="Bader C.D."/>
            <person name="Teijaro C.N."/>
            <person name="Fluegel L."/>
            <person name="Davis C.M."/>
            <person name="Simpson J.R."/>
            <person name="Lauterbach L."/>
            <person name="Steele A.D."/>
            <person name="Gui C."/>
            <person name="Meng S."/>
            <person name="Li G."/>
            <person name="Viehrig K."/>
            <person name="Ye F."/>
            <person name="Su P."/>
            <person name="Kiefer A.F."/>
            <person name="Nichols A."/>
            <person name="Cepeda A.J."/>
            <person name="Yan W."/>
            <person name="Fan B."/>
            <person name="Jiang Y."/>
            <person name="Adhikari A."/>
            <person name="Zheng C.-J."/>
            <person name="Schuster L."/>
            <person name="Cowan T.M."/>
            <person name="Smanski M.J."/>
            <person name="Chevrette M.G."/>
            <person name="De Carvalho L.P.S."/>
            <person name="Shen B."/>
        </authorList>
    </citation>
    <scope>NUCLEOTIDE SEQUENCE [LARGE SCALE GENOMIC DNA]</scope>
    <source>
        <strain evidence="9 10">NPDC005137</strain>
    </source>
</reference>
<keyword evidence="4 8" id="KW-0812">Transmembrane</keyword>
<feature type="transmembrane region" description="Helical" evidence="8">
    <location>
        <begin position="202"/>
        <end position="218"/>
    </location>
</feature>
<dbReference type="RefSeq" id="WP_356712764.1">
    <property type="nucleotide sequence ID" value="NZ_JBEXIP010000056.1"/>
</dbReference>